<proteinExistence type="predicted"/>
<comment type="caution">
    <text evidence="7">The sequence shown here is derived from an EMBL/GenBank/DDBJ whole genome shotgun (WGS) entry which is preliminary data.</text>
</comment>
<accession>A0AAV3ARA5</accession>
<evidence type="ECO:0008006" key="9">
    <source>
        <dbReference type="Google" id="ProtNLM"/>
    </source>
</evidence>
<dbReference type="GO" id="GO:0031966">
    <property type="term" value="C:mitochondrial membrane"/>
    <property type="evidence" value="ECO:0007669"/>
    <property type="project" value="UniProtKB-SubCell"/>
</dbReference>
<evidence type="ECO:0000256" key="1">
    <source>
        <dbReference type="ARBA" id="ARBA00004225"/>
    </source>
</evidence>
<evidence type="ECO:0000313" key="7">
    <source>
        <dbReference type="EMBL" id="DBA27560.1"/>
    </source>
</evidence>
<dbReference type="PANTHER" id="PTHR16296">
    <property type="entry name" value="UNCHARACTERIZED HYPOTHALAMUS PROTEIN HT007"/>
    <property type="match status" value="1"/>
</dbReference>
<evidence type="ECO:0000256" key="4">
    <source>
        <dbReference type="ARBA" id="ARBA00023128"/>
    </source>
</evidence>
<keyword evidence="3 6" id="KW-1133">Transmembrane helix</keyword>
<reference evidence="7" key="1">
    <citation type="thesis" date="2020" institute="ProQuest LLC" country="789 East Eisenhower Parkway, Ann Arbor, MI, USA">
        <title>Comparative Genomics and Chromosome Evolution.</title>
        <authorList>
            <person name="Mudd A.B."/>
        </authorList>
    </citation>
    <scope>NUCLEOTIDE SEQUENCE</scope>
    <source>
        <strain evidence="7">1538</strain>
        <tissue evidence="7">Blood</tissue>
    </source>
</reference>
<dbReference type="PANTHER" id="PTHR16296:SF2">
    <property type="entry name" value="TRANSMEMBRANE PROTEIN 126A"/>
    <property type="match status" value="1"/>
</dbReference>
<evidence type="ECO:0000256" key="5">
    <source>
        <dbReference type="ARBA" id="ARBA00023136"/>
    </source>
</evidence>
<feature type="transmembrane region" description="Helical" evidence="6">
    <location>
        <begin position="63"/>
        <end position="83"/>
    </location>
</feature>
<gene>
    <name evidence="7" type="ORF">GDO54_008035</name>
</gene>
<name>A0AAV3ARA5_PYXAD</name>
<dbReference type="InterPro" id="IPR009801">
    <property type="entry name" value="TMEM126"/>
</dbReference>
<sequence>MAQTTARQQAPPIAQFLQQNIRNLSKFEKFFFENGSSFIAANSVVCGVMANNLFRSALNVQGGYLLSSLPITAFPFLCTALVYEGLITQPLIQGSLSCPVCAVVRSSCVGVCMGGVLPILMAGYINLKMAPEKGGILPRIISSTKPVFIRLKYFLLFEAVTSVFITSKQISTIEKLLLMPFSVDTEGLTK</sequence>
<evidence type="ECO:0000313" key="8">
    <source>
        <dbReference type="Proteomes" id="UP001181693"/>
    </source>
</evidence>
<keyword evidence="5 6" id="KW-0472">Membrane</keyword>
<keyword evidence="4" id="KW-0496">Mitochondrion</keyword>
<dbReference type="AlphaFoldDB" id="A0AAV3ARA5"/>
<dbReference type="GO" id="GO:0032981">
    <property type="term" value="P:mitochondrial respiratory chain complex I assembly"/>
    <property type="evidence" value="ECO:0007669"/>
    <property type="project" value="TreeGrafter"/>
</dbReference>
<evidence type="ECO:0000256" key="2">
    <source>
        <dbReference type="ARBA" id="ARBA00022692"/>
    </source>
</evidence>
<feature type="transmembrane region" description="Helical" evidence="6">
    <location>
        <begin position="103"/>
        <end position="127"/>
    </location>
</feature>
<dbReference type="Pfam" id="PF07114">
    <property type="entry name" value="TMEM126"/>
    <property type="match status" value="1"/>
</dbReference>
<evidence type="ECO:0000256" key="6">
    <source>
        <dbReference type="SAM" id="Phobius"/>
    </source>
</evidence>
<keyword evidence="8" id="KW-1185">Reference proteome</keyword>
<evidence type="ECO:0000256" key="3">
    <source>
        <dbReference type="ARBA" id="ARBA00022989"/>
    </source>
</evidence>
<dbReference type="Proteomes" id="UP001181693">
    <property type="component" value="Unassembled WGS sequence"/>
</dbReference>
<protein>
    <recommendedName>
        <fullName evidence="9">Transmembrane protein 126A</fullName>
    </recommendedName>
</protein>
<dbReference type="EMBL" id="DYDO01000003">
    <property type="protein sequence ID" value="DBA27560.1"/>
    <property type="molecule type" value="Genomic_DNA"/>
</dbReference>
<comment type="subcellular location">
    <subcellularLocation>
        <location evidence="1">Mitochondrion membrane</location>
        <topology evidence="1">Multi-pass membrane protein</topology>
    </subcellularLocation>
</comment>
<keyword evidence="2 6" id="KW-0812">Transmembrane</keyword>
<organism evidence="7 8">
    <name type="scientific">Pyxicephalus adspersus</name>
    <name type="common">African bullfrog</name>
    <dbReference type="NCBI Taxonomy" id="30357"/>
    <lineage>
        <taxon>Eukaryota</taxon>
        <taxon>Metazoa</taxon>
        <taxon>Chordata</taxon>
        <taxon>Craniata</taxon>
        <taxon>Vertebrata</taxon>
        <taxon>Euteleostomi</taxon>
        <taxon>Amphibia</taxon>
        <taxon>Batrachia</taxon>
        <taxon>Anura</taxon>
        <taxon>Neobatrachia</taxon>
        <taxon>Ranoidea</taxon>
        <taxon>Pyxicephalidae</taxon>
        <taxon>Pyxicephalinae</taxon>
        <taxon>Pyxicephalus</taxon>
    </lineage>
</organism>